<dbReference type="Proteomes" id="UP000265719">
    <property type="component" value="Chromosome"/>
</dbReference>
<keyword evidence="2" id="KW-1185">Reference proteome</keyword>
<dbReference type="RefSeq" id="WP_119267493.1">
    <property type="nucleotide sequence ID" value="NZ_CP063196.1"/>
</dbReference>
<protein>
    <submittedName>
        <fullName evidence="1">CRISPR system precrRNA processing endoribonuclease RAMP protein Cas6</fullName>
    </submittedName>
</protein>
<accession>A0AA97LY59</accession>
<reference evidence="1" key="1">
    <citation type="submission" date="2020-10" db="EMBL/GenBank/DDBJ databases">
        <title>De novo genome project of the cellulose decomposer Thermobifida halotolerans type strain.</title>
        <authorList>
            <person name="Nagy I."/>
            <person name="Horvath B."/>
            <person name="Kukolya J."/>
            <person name="Nagy I."/>
            <person name="Orsini M."/>
        </authorList>
    </citation>
    <scope>NUCLEOTIDE SEQUENCE</scope>
    <source>
        <strain evidence="1">DSM 44931</strain>
    </source>
</reference>
<sequence length="282" mass="30990">MPRRWTLVLHGGARPARRMRAHDCHGLLNAWWPQEDGEHAEAKRWAAHGLPRPVADGLWSWTVNWLDDDRDPPLDPADLRGRECRIGDHRLAVHAVVELPHRDYARILDVWRQDAPTVRDAWVHTRSPVLFAARDDRGRRVWLPRPDTRRLFGFVREHPVHGLGGSGALGGAVRFAPRPLVVDWLAEVEGVPARLEPGRVEHDPVRVVGVEAAGGHPVRGWEGGVRLEAADGDAAALASLLALVEYTGAGKYTAYGFGALRVDSATAPGGGRGTDTSGELFE</sequence>
<dbReference type="AlphaFoldDB" id="A0AA97LY59"/>
<gene>
    <name evidence="1" type="primary">cas6</name>
    <name evidence="1" type="ORF">NI17_004025</name>
</gene>
<dbReference type="KEGG" id="thao:NI17_004025"/>
<dbReference type="EMBL" id="CP063196">
    <property type="protein sequence ID" value="UOE20412.1"/>
    <property type="molecule type" value="Genomic_DNA"/>
</dbReference>
<evidence type="ECO:0000313" key="2">
    <source>
        <dbReference type="Proteomes" id="UP000265719"/>
    </source>
</evidence>
<name>A0AA97LY59_9ACTN</name>
<proteinExistence type="predicted"/>
<organism evidence="1 2">
    <name type="scientific">Thermobifida halotolerans</name>
    <dbReference type="NCBI Taxonomy" id="483545"/>
    <lineage>
        <taxon>Bacteria</taxon>
        <taxon>Bacillati</taxon>
        <taxon>Actinomycetota</taxon>
        <taxon>Actinomycetes</taxon>
        <taxon>Streptosporangiales</taxon>
        <taxon>Nocardiopsidaceae</taxon>
        <taxon>Thermobifida</taxon>
    </lineage>
</organism>
<dbReference type="Gene3D" id="3.30.70.1900">
    <property type="match status" value="1"/>
</dbReference>
<evidence type="ECO:0000313" key="1">
    <source>
        <dbReference type="EMBL" id="UOE20412.1"/>
    </source>
</evidence>